<name>A0A4Z1T6C5_GIAMU</name>
<keyword evidence="1" id="KW-0812">Transmembrane</keyword>
<dbReference type="AlphaFoldDB" id="A0A4Z1T6C5"/>
<protein>
    <submittedName>
        <fullName evidence="2">Uncharacterized protein</fullName>
    </submittedName>
</protein>
<keyword evidence="1" id="KW-0472">Membrane</keyword>
<comment type="caution">
    <text evidence="2">The sequence shown here is derived from an EMBL/GenBank/DDBJ whole genome shotgun (WGS) entry which is preliminary data.</text>
</comment>
<evidence type="ECO:0000256" key="1">
    <source>
        <dbReference type="SAM" id="Phobius"/>
    </source>
</evidence>
<keyword evidence="1" id="KW-1133">Transmembrane helix</keyword>
<dbReference type="OrthoDB" id="10252609at2759"/>
<dbReference type="VEuPathDB" id="GiardiaDB:GMRT_13214"/>
<organism evidence="2 3">
    <name type="scientific">Giardia muris</name>
    <dbReference type="NCBI Taxonomy" id="5742"/>
    <lineage>
        <taxon>Eukaryota</taxon>
        <taxon>Metamonada</taxon>
        <taxon>Diplomonadida</taxon>
        <taxon>Hexamitidae</taxon>
        <taxon>Giardiinae</taxon>
        <taxon>Giardia</taxon>
    </lineage>
</organism>
<dbReference type="Proteomes" id="UP000315496">
    <property type="component" value="Chromosome 2"/>
</dbReference>
<proteinExistence type="predicted"/>
<evidence type="ECO:0000313" key="3">
    <source>
        <dbReference type="Proteomes" id="UP000315496"/>
    </source>
</evidence>
<keyword evidence="3" id="KW-1185">Reference proteome</keyword>
<gene>
    <name evidence="2" type="ORF">GMRT_13214</name>
</gene>
<reference evidence="2 3" key="1">
    <citation type="submission" date="2019-05" db="EMBL/GenBank/DDBJ databases">
        <title>The compact genome of Giardia muris reveals important steps in the evolution of intestinal protozoan parasites.</title>
        <authorList>
            <person name="Xu F."/>
            <person name="Jimenez-Gonzalez A."/>
            <person name="Einarsson E."/>
            <person name="Astvaldsson A."/>
            <person name="Peirasmaki D."/>
            <person name="Eckmann L."/>
            <person name="Andersson J.O."/>
            <person name="Svard S.G."/>
            <person name="Jerlstrom-Hultqvist J."/>
        </authorList>
    </citation>
    <scope>NUCLEOTIDE SEQUENCE [LARGE SCALE GENOMIC DNA]</scope>
    <source>
        <strain evidence="2 3">Roberts-Thomson</strain>
    </source>
</reference>
<dbReference type="EMBL" id="VDLU01000002">
    <property type="protein sequence ID" value="TNJ28687.1"/>
    <property type="molecule type" value="Genomic_DNA"/>
</dbReference>
<evidence type="ECO:0000313" key="2">
    <source>
        <dbReference type="EMBL" id="TNJ28687.1"/>
    </source>
</evidence>
<accession>A0A4Z1T6C5</accession>
<feature type="transmembrane region" description="Helical" evidence="1">
    <location>
        <begin position="131"/>
        <end position="149"/>
    </location>
</feature>
<sequence>MTDWKDRTEAYFAAAKALSPRPYVKVDSLTICEATRVAQHNDQGLDCIPELRLKAPRLQLHELLTEIPPEHVVYGLLLDMHCMFQSMSPLTFFYHGVVERAVELLRELPRGESINLLAYIRAHHQLSDSQLYTLFAAYSLILALVLLSLHRQQLGLTFCKHGEDFNLDIFAFADYIGAPGIESLFRDEYTATFPYGVFLEVLGLSKTPPAYYLTSLAVLIRFCNIGIFNKADPKTLLTLVGDLHDLYRPFGSKDVAWIRSIENDRFFSDYFLVERYHSKRYAARLACHVECRTLVRKDKPKLYVPNDIAEVLLSAHNYMHAILQTVGQPRGPNVFKDSFYCSSLIHVCKKHVSMFERLSLTYNDVAGPLRLQFTEYTRRLLKKVPQPAVRLTINIVEMLAHSLADMHSCVALCNIKKLDRVIRKFLFMHFNVWFSELEKARGEVVMSFGGDLKAAETYYSRIIVFLELIYIEVGLLPAYQLFQRNGLLCKAEEPVYWLIMCRLSERAIEIYEKALEVDLECLQRLEEYEDEDYVGEADSMRSLDLVYAMHHRRYEECRANLCACVADPEALKAIQVTQMEEENLLQLYSRHKLVGVASLHIPGFLGMDLQGYDLVRALIEGEYPKRRRCPKRIWLERALKEYSSPLASFTIPQTKYYRGLLCDWIP</sequence>